<gene>
    <name evidence="6" type="ORF">DDE18_11470</name>
</gene>
<dbReference type="OrthoDB" id="147178at2"/>
<comment type="caution">
    <text evidence="6">The sequence shown here is derived from an EMBL/GenBank/DDBJ whole genome shotgun (WGS) entry which is preliminary data.</text>
</comment>
<organism evidence="6 7">
    <name type="scientific">Nocardioides gansuensis</name>
    <dbReference type="NCBI Taxonomy" id="2138300"/>
    <lineage>
        <taxon>Bacteria</taxon>
        <taxon>Bacillati</taxon>
        <taxon>Actinomycetota</taxon>
        <taxon>Actinomycetes</taxon>
        <taxon>Propionibacteriales</taxon>
        <taxon>Nocardioidaceae</taxon>
        <taxon>Nocardioides</taxon>
    </lineage>
</organism>
<evidence type="ECO:0000256" key="2">
    <source>
        <dbReference type="ARBA" id="ARBA00022723"/>
    </source>
</evidence>
<evidence type="ECO:0000256" key="1">
    <source>
        <dbReference type="ARBA" id="ARBA00022714"/>
    </source>
</evidence>
<keyword evidence="2" id="KW-0479">Metal-binding</keyword>
<reference evidence="6 7" key="1">
    <citation type="submission" date="2018-04" db="EMBL/GenBank/DDBJ databases">
        <title>Genome of Nocardioides gansuensis WSJ-1.</title>
        <authorList>
            <person name="Wu S."/>
            <person name="Wang G."/>
        </authorList>
    </citation>
    <scope>NUCLEOTIDE SEQUENCE [LARGE SCALE GENOMIC DNA]</scope>
    <source>
        <strain evidence="6 7">WSJ-1</strain>
    </source>
</reference>
<sequence length="121" mass="12689">MAFQRACALDDIPVDEALGVTLGAQDVAVARHTSPDGDVEVFAVEDMCSHAAVALSEGEVDDCTVECWLHGSRFDLRTGKPTGLPATEPVATFPVAIREDSSGILSVYVDIDTTLNGVTPA</sequence>
<dbReference type="EMBL" id="QDGZ01000004">
    <property type="protein sequence ID" value="PVG82952.1"/>
    <property type="molecule type" value="Genomic_DNA"/>
</dbReference>
<accession>A0A2T8FB68</accession>
<dbReference type="SUPFAM" id="SSF50022">
    <property type="entry name" value="ISP domain"/>
    <property type="match status" value="1"/>
</dbReference>
<name>A0A2T8FB68_9ACTN</name>
<evidence type="ECO:0000259" key="5">
    <source>
        <dbReference type="PROSITE" id="PS51296"/>
    </source>
</evidence>
<dbReference type="Proteomes" id="UP000246018">
    <property type="component" value="Unassembled WGS sequence"/>
</dbReference>
<proteinExistence type="predicted"/>
<evidence type="ECO:0000256" key="4">
    <source>
        <dbReference type="ARBA" id="ARBA00023014"/>
    </source>
</evidence>
<dbReference type="InterPro" id="IPR036922">
    <property type="entry name" value="Rieske_2Fe-2S_sf"/>
</dbReference>
<evidence type="ECO:0000313" key="6">
    <source>
        <dbReference type="EMBL" id="PVG82952.1"/>
    </source>
</evidence>
<protein>
    <submittedName>
        <fullName evidence="6">2Fe-2S ferredoxin</fullName>
    </submittedName>
</protein>
<dbReference type="GO" id="GO:0004497">
    <property type="term" value="F:monooxygenase activity"/>
    <property type="evidence" value="ECO:0007669"/>
    <property type="project" value="UniProtKB-ARBA"/>
</dbReference>
<dbReference type="Gene3D" id="2.102.10.10">
    <property type="entry name" value="Rieske [2Fe-2S] iron-sulphur domain"/>
    <property type="match status" value="1"/>
</dbReference>
<keyword evidence="3" id="KW-0408">Iron</keyword>
<dbReference type="GO" id="GO:0046872">
    <property type="term" value="F:metal ion binding"/>
    <property type="evidence" value="ECO:0007669"/>
    <property type="project" value="UniProtKB-KW"/>
</dbReference>
<keyword evidence="7" id="KW-1185">Reference proteome</keyword>
<dbReference type="GO" id="GO:0016705">
    <property type="term" value="F:oxidoreductase activity, acting on paired donors, with incorporation or reduction of molecular oxygen"/>
    <property type="evidence" value="ECO:0007669"/>
    <property type="project" value="UniProtKB-ARBA"/>
</dbReference>
<dbReference type="RefSeq" id="WP_116572383.1">
    <property type="nucleotide sequence ID" value="NZ_QDGZ01000004.1"/>
</dbReference>
<dbReference type="Pfam" id="PF00355">
    <property type="entry name" value="Rieske"/>
    <property type="match status" value="1"/>
</dbReference>
<keyword evidence="1" id="KW-0001">2Fe-2S</keyword>
<evidence type="ECO:0000256" key="3">
    <source>
        <dbReference type="ARBA" id="ARBA00023004"/>
    </source>
</evidence>
<dbReference type="AlphaFoldDB" id="A0A2T8FB68"/>
<dbReference type="GO" id="GO:0051537">
    <property type="term" value="F:2 iron, 2 sulfur cluster binding"/>
    <property type="evidence" value="ECO:0007669"/>
    <property type="project" value="UniProtKB-KW"/>
</dbReference>
<dbReference type="PROSITE" id="PS51296">
    <property type="entry name" value="RIESKE"/>
    <property type="match status" value="1"/>
</dbReference>
<evidence type="ECO:0000313" key="7">
    <source>
        <dbReference type="Proteomes" id="UP000246018"/>
    </source>
</evidence>
<dbReference type="CDD" id="cd03528">
    <property type="entry name" value="Rieske_RO_ferredoxin"/>
    <property type="match status" value="1"/>
</dbReference>
<feature type="domain" description="Rieske" evidence="5">
    <location>
        <begin position="4"/>
        <end position="104"/>
    </location>
</feature>
<dbReference type="InterPro" id="IPR017941">
    <property type="entry name" value="Rieske_2Fe-2S"/>
</dbReference>
<keyword evidence="4" id="KW-0411">Iron-sulfur</keyword>